<dbReference type="OrthoDB" id="5390672at2759"/>
<feature type="compositionally biased region" description="Basic residues" evidence="1">
    <location>
        <begin position="178"/>
        <end position="198"/>
    </location>
</feature>
<feature type="compositionally biased region" description="Polar residues" evidence="1">
    <location>
        <begin position="132"/>
        <end position="143"/>
    </location>
</feature>
<dbReference type="VEuPathDB" id="FungiDB:BCV72DRAFT_304109"/>
<evidence type="ECO:0000313" key="3">
    <source>
        <dbReference type="EMBL" id="ORE07969.1"/>
    </source>
</evidence>
<dbReference type="Proteomes" id="UP000242414">
    <property type="component" value="Unassembled WGS sequence"/>
</dbReference>
<dbReference type="InterPro" id="IPR019315">
    <property type="entry name" value="MMTA2_N"/>
</dbReference>
<proteinExistence type="predicted"/>
<dbReference type="Pfam" id="PF10159">
    <property type="entry name" value="MMtag"/>
    <property type="match status" value="1"/>
</dbReference>
<feature type="compositionally biased region" description="Basic and acidic residues" evidence="1">
    <location>
        <begin position="300"/>
        <end position="318"/>
    </location>
</feature>
<dbReference type="PANTHER" id="PTHR14580">
    <property type="entry name" value="MULTIPLE MYELOMA TUMOR-ASSOCIATED PROTEIN 2 FAMILY MEMBER"/>
    <property type="match status" value="1"/>
</dbReference>
<evidence type="ECO:0000259" key="2">
    <source>
        <dbReference type="Pfam" id="PF10159"/>
    </source>
</evidence>
<feature type="region of interest" description="Disordered" evidence="1">
    <location>
        <begin position="102"/>
        <end position="143"/>
    </location>
</feature>
<feature type="domain" description="Multiple myeloma tumor-associated protein 2-like N-terminal" evidence="2">
    <location>
        <begin position="8"/>
        <end position="84"/>
    </location>
</feature>
<dbReference type="EMBL" id="KV921895">
    <property type="protein sequence ID" value="ORE07969.1"/>
    <property type="molecule type" value="Genomic_DNA"/>
</dbReference>
<feature type="compositionally biased region" description="Basic and acidic residues" evidence="1">
    <location>
        <begin position="102"/>
        <end position="123"/>
    </location>
</feature>
<feature type="compositionally biased region" description="Basic residues" evidence="1">
    <location>
        <begin position="211"/>
        <end position="221"/>
    </location>
</feature>
<dbReference type="PANTHER" id="PTHR14580:SF0">
    <property type="entry name" value="MULTIPLE MYELOMA TUMOR-ASSOCIATED PROTEIN 2"/>
    <property type="match status" value="1"/>
</dbReference>
<feature type="compositionally biased region" description="Basic and acidic residues" evidence="1">
    <location>
        <begin position="264"/>
        <end position="285"/>
    </location>
</feature>
<dbReference type="InterPro" id="IPR039207">
    <property type="entry name" value="MMTAG2-like"/>
</dbReference>
<name>A0A1X0R7G5_RHIZD</name>
<sequence length="318" mass="37489">MFHPTRGGTRGGRDQFSWEDVKQDKHRENYLGHSLMAPVGRWQKGKDLQWYTKKATDDAKAKADKSELQKIKEAEAEAMAIALGVRKKKTLESKITEEELKHALHKDEDESEDDQLKTVDSSEKGLGYGRSNRFTVPSGSNVEVMNIDRSTIADQGYADSVVSTNRLDSYNQSDSKVDKHHKKKKKSKKHKHKKHRHSHSDSDDSEDDYKRSHRHSKRGRSRSPIEGDRYRRTESPERYSRHRRDNREYRRERDRSTSRHRYERSRERRSPSPYSSRRDKYDGHSRNYSPRGKRRTSRTRSRERSLSPLDERARKIKA</sequence>
<accession>A0A1X0R7G5</accession>
<feature type="compositionally biased region" description="Polar residues" evidence="1">
    <location>
        <begin position="163"/>
        <end position="172"/>
    </location>
</feature>
<reference evidence="3" key="1">
    <citation type="journal article" date="2016" name="Proc. Natl. Acad. Sci. U.S.A.">
        <title>Lipid metabolic changes in an early divergent fungus govern the establishment of a mutualistic symbiosis with endobacteria.</title>
        <authorList>
            <person name="Lastovetsky O.A."/>
            <person name="Gaspar M.L."/>
            <person name="Mondo S.J."/>
            <person name="LaButti K.M."/>
            <person name="Sandor L."/>
            <person name="Grigoriev I.V."/>
            <person name="Henry S.A."/>
            <person name="Pawlowska T.E."/>
        </authorList>
    </citation>
    <scope>NUCLEOTIDE SEQUENCE [LARGE SCALE GENOMIC DNA]</scope>
    <source>
        <strain evidence="3">ATCC 52814</strain>
    </source>
</reference>
<dbReference type="AlphaFoldDB" id="A0A1X0R7G5"/>
<feature type="region of interest" description="Disordered" evidence="1">
    <location>
        <begin position="163"/>
        <end position="318"/>
    </location>
</feature>
<evidence type="ECO:0000256" key="1">
    <source>
        <dbReference type="SAM" id="MobiDB-lite"/>
    </source>
</evidence>
<protein>
    <recommendedName>
        <fullName evidence="2">Multiple myeloma tumor-associated protein 2-like N-terminal domain-containing protein</fullName>
    </recommendedName>
</protein>
<organism evidence="3">
    <name type="scientific">Rhizopus microsporus var. microsporus</name>
    <dbReference type="NCBI Taxonomy" id="86635"/>
    <lineage>
        <taxon>Eukaryota</taxon>
        <taxon>Fungi</taxon>
        <taxon>Fungi incertae sedis</taxon>
        <taxon>Mucoromycota</taxon>
        <taxon>Mucoromycotina</taxon>
        <taxon>Mucoromycetes</taxon>
        <taxon>Mucorales</taxon>
        <taxon>Mucorineae</taxon>
        <taxon>Rhizopodaceae</taxon>
        <taxon>Rhizopus</taxon>
    </lineage>
</organism>
<feature type="compositionally biased region" description="Basic and acidic residues" evidence="1">
    <location>
        <begin position="223"/>
        <end position="257"/>
    </location>
</feature>
<gene>
    <name evidence="3" type="ORF">BCV72DRAFT_304109</name>
</gene>